<comment type="caution">
    <text evidence="1">The sequence shown here is derived from an EMBL/GenBank/DDBJ whole genome shotgun (WGS) entry which is preliminary data.</text>
</comment>
<dbReference type="EMBL" id="JANHNZ010000016">
    <property type="protein sequence ID" value="MCQ9210849.1"/>
    <property type="molecule type" value="Genomic_DNA"/>
</dbReference>
<evidence type="ECO:0008006" key="3">
    <source>
        <dbReference type="Google" id="ProtNLM"/>
    </source>
</evidence>
<evidence type="ECO:0000313" key="2">
    <source>
        <dbReference type="Proteomes" id="UP001059480"/>
    </source>
</evidence>
<dbReference type="RefSeq" id="WP_256945959.1">
    <property type="nucleotide sequence ID" value="NZ_JANHNZ010000016.1"/>
</dbReference>
<gene>
    <name evidence="1" type="ORF">NPA36_09910</name>
</gene>
<reference evidence="1" key="2">
    <citation type="journal article" date="2023" name="Curr. Microbiol.">
        <title>Granulicatella seriolae sp. nov., a Novel Facultative Anaerobe Isolated from Yellowtail Marine Fish.</title>
        <authorList>
            <person name="Lee M."/>
            <person name="Choi Y.J."/>
            <person name="Farooq A."/>
            <person name="Jeong J.B."/>
            <person name="Jung M.Y."/>
        </authorList>
    </citation>
    <scope>NUCLEOTIDE SEQUENCE</scope>
    <source>
        <strain evidence="1">S8</strain>
    </source>
</reference>
<proteinExistence type="predicted"/>
<dbReference type="Pfam" id="PF20217">
    <property type="entry name" value="DUF6577"/>
    <property type="match status" value="1"/>
</dbReference>
<keyword evidence="2" id="KW-1185">Reference proteome</keyword>
<protein>
    <recommendedName>
        <fullName evidence="3">Transcriptional regulator, AbiEi antitoxin, Type IV TA system</fullName>
    </recommendedName>
</protein>
<organism evidence="1 2">
    <name type="scientific">Granulicatella seriolae</name>
    <dbReference type="NCBI Taxonomy" id="2967226"/>
    <lineage>
        <taxon>Bacteria</taxon>
        <taxon>Bacillati</taxon>
        <taxon>Bacillota</taxon>
        <taxon>Bacilli</taxon>
        <taxon>Lactobacillales</taxon>
        <taxon>Carnobacteriaceae</taxon>
        <taxon>Granulicatella</taxon>
    </lineage>
</organism>
<reference evidence="1" key="1">
    <citation type="submission" date="2022-07" db="EMBL/GenBank/DDBJ databases">
        <authorList>
            <person name="Jung M.-Y."/>
            <person name="Lee M."/>
        </authorList>
    </citation>
    <scope>NUCLEOTIDE SEQUENCE</scope>
    <source>
        <strain evidence="1">S8</strain>
    </source>
</reference>
<sequence>MENALHKKDLISFLKNNPIITTQDFLTFYRQFTPDIPLNTLRWRIHELKQDGTIYSPKRGLYSLNKKESFQAGTTPKMDEIAILLQEKFPYDVRFNIYPTKWIGDLTKHVYQINNLVIEIDADVLEPAFYFLKERFPNTFLSPGQEMYDYYILPDKENIIINRLYVDAPLNKIEKNYYTPKLEKLIVDLLINDPVIYPVGNAEVETIIEEAFNTYNVNYSTLTRYANKRNAKRRLDDVISLEGVTEE</sequence>
<evidence type="ECO:0000313" key="1">
    <source>
        <dbReference type="EMBL" id="MCQ9210849.1"/>
    </source>
</evidence>
<dbReference type="Proteomes" id="UP001059480">
    <property type="component" value="Unassembled WGS sequence"/>
</dbReference>
<accession>A0ABT1WQP0</accession>
<dbReference type="InterPro" id="IPR046484">
    <property type="entry name" value="DUF6577"/>
</dbReference>
<reference evidence="1" key="3">
    <citation type="journal article" date="2023" name="Microbiol. Resour. Announc.">
        <title>Draft Genome Sequence of Granulicatella sp. Strain S8, Isolated from a Marine Fish, Seriola quinqueradiata.</title>
        <authorList>
            <person name="Lee M."/>
            <person name="Farooq A."/>
            <person name="Jeong J.B."/>
            <person name="Jung M.Y."/>
        </authorList>
    </citation>
    <scope>NUCLEOTIDE SEQUENCE</scope>
    <source>
        <strain evidence="1">S8</strain>
    </source>
</reference>
<name>A0ABT1WQP0_9LACT</name>